<dbReference type="InterPro" id="IPR036291">
    <property type="entry name" value="NAD(P)-bd_dom_sf"/>
</dbReference>
<dbReference type="GO" id="GO:0016829">
    <property type="term" value="F:lyase activity"/>
    <property type="evidence" value="ECO:0007669"/>
    <property type="project" value="UniProtKB-KW"/>
</dbReference>
<comment type="caution">
    <text evidence="3">The sequence shown here is derived from an EMBL/GenBank/DDBJ whole genome shotgun (WGS) entry which is preliminary data.</text>
</comment>
<dbReference type="InterPro" id="IPR002347">
    <property type="entry name" value="SDR_fam"/>
</dbReference>
<dbReference type="InterPro" id="IPR052063">
    <property type="entry name" value="Polysaccharide_Lyase_1"/>
</dbReference>
<dbReference type="GO" id="GO:0046872">
    <property type="term" value="F:metal ion binding"/>
    <property type="evidence" value="ECO:0007669"/>
    <property type="project" value="UniProtKB-KW"/>
</dbReference>
<keyword evidence="1" id="KW-0479">Metal-binding</keyword>
<keyword evidence="3" id="KW-0456">Lyase</keyword>
<dbReference type="STRING" id="2594813.A0A395N3N9"/>
<keyword evidence="2" id="KW-0325">Glycoprotein</keyword>
<protein>
    <submittedName>
        <fullName evidence="3">Pectate lyase c</fullName>
    </submittedName>
</protein>
<reference evidence="3 4" key="1">
    <citation type="journal article" date="2018" name="PLoS Pathog.">
        <title>Evolution of structural diversity of trichothecenes, a family of toxins produced by plant pathogenic and entomopathogenic fungi.</title>
        <authorList>
            <person name="Proctor R.H."/>
            <person name="McCormick S.P."/>
            <person name="Kim H.S."/>
            <person name="Cardoza R.E."/>
            <person name="Stanley A.M."/>
            <person name="Lindo L."/>
            <person name="Kelly A."/>
            <person name="Brown D.W."/>
            <person name="Lee T."/>
            <person name="Vaughan M.M."/>
            <person name="Alexander N.J."/>
            <person name="Busman M."/>
            <person name="Gutierrez S."/>
        </authorList>
    </citation>
    <scope>NUCLEOTIDE SEQUENCE [LARGE SCALE GENOMIC DNA]</scope>
    <source>
        <strain evidence="3 4">NRRL 13405</strain>
    </source>
</reference>
<accession>A0A395N3N9</accession>
<dbReference type="Proteomes" id="UP000265631">
    <property type="component" value="Unassembled WGS sequence"/>
</dbReference>
<evidence type="ECO:0000256" key="2">
    <source>
        <dbReference type="ARBA" id="ARBA00023180"/>
    </source>
</evidence>
<dbReference type="Gene3D" id="3.40.50.720">
    <property type="entry name" value="NAD(P)-binding Rossmann-like Domain"/>
    <property type="match status" value="1"/>
</dbReference>
<dbReference type="SUPFAM" id="SSF51126">
    <property type="entry name" value="Pectin lyase-like"/>
    <property type="match status" value="1"/>
</dbReference>
<evidence type="ECO:0000313" key="4">
    <source>
        <dbReference type="Proteomes" id="UP000265631"/>
    </source>
</evidence>
<evidence type="ECO:0000256" key="1">
    <source>
        <dbReference type="ARBA" id="ARBA00022723"/>
    </source>
</evidence>
<sequence>MSINLHHHAAGEATPFAFLWRQLFQSIPSIPKSLDLSGQTALITGANTGLGFESARQLLQLGLSHIILAVRSQARGDAAGKQLLAEFPSATVEVSTVDMTSYDSIVAFAKRCETLQRLDIAILNAGLSSPAYERAETGHELTLQVNYLSTALLALVLTPILKAKRCTTAAARLSLIGSDTSYYADLKHTDSEPILESMDNPARFDSWEAYKSTKLLLMMFAHELSKRTSSDEVIINVPNPGACRGTQFGSTTERSIAQKAVLHVASLVIGRTPSAGARQYVDAVTVKGAESHGSFISEGKVKPFPPIMYEESAIPATQAAQLAFPGAEGFGRNAVGGREGKVYKVTNLNDQGEGSLRDAVSQPNRIVVFDVGGIIKISERIVISKNIYIAGQSAPGGGIIVYGNGWSLSNANDSIVRYITIRMGRGGTAGKDAIGIADGKNIIFDHVSVSWGRDETFSINGDVSNVTIQDSIIAQGLVSHSCGGLMQTDGGVSLFRNLYIDNKTRNPKVKGVNDFQNNVCITTYQVIVPLLTSLWVIYNWGGGGGYIAGGSEADSYVNIVNNYFISGPETSVTAFTRGNKYFHAYVKDNFYDSNRNGELDGTALCQKTTCYSDMNLVATPYEYPPPAKTLTAEQAVDAVLTGVGNSLHRDRVDTSLIDEVKSYGKTGKLISNENDIGGVGEIASGNALKDSDGDGIPDEWETANGLNPKDASDGMKIALNGYANLENYVNSLVQ</sequence>
<dbReference type="EMBL" id="PXXK01000020">
    <property type="protein sequence ID" value="RFN54748.1"/>
    <property type="molecule type" value="Genomic_DNA"/>
</dbReference>
<dbReference type="AlphaFoldDB" id="A0A395N3N9"/>
<name>A0A395N3N9_9HYPO</name>
<dbReference type="PANTHER" id="PTHR42970:SF1">
    <property type="entry name" value="PECTATE LYASE C-RELATED"/>
    <property type="match status" value="1"/>
</dbReference>
<dbReference type="SUPFAM" id="SSF51735">
    <property type="entry name" value="NAD(P)-binding Rossmann-fold domains"/>
    <property type="match status" value="1"/>
</dbReference>
<evidence type="ECO:0000313" key="3">
    <source>
        <dbReference type="EMBL" id="RFN54748.1"/>
    </source>
</evidence>
<dbReference type="InterPro" id="IPR012334">
    <property type="entry name" value="Pectin_lyas_fold"/>
</dbReference>
<gene>
    <name evidence="3" type="ORF">FIE12Z_982</name>
</gene>
<dbReference type="PANTHER" id="PTHR42970">
    <property type="entry name" value="PECTATE LYASE C-RELATED"/>
    <property type="match status" value="1"/>
</dbReference>
<proteinExistence type="predicted"/>
<dbReference type="Gene3D" id="2.160.20.10">
    <property type="entry name" value="Single-stranded right-handed beta-helix, Pectin lyase-like"/>
    <property type="match status" value="1"/>
</dbReference>
<keyword evidence="4" id="KW-1185">Reference proteome</keyword>
<dbReference type="InterPro" id="IPR011050">
    <property type="entry name" value="Pectin_lyase_fold/virulence"/>
</dbReference>
<organism evidence="3 4">
    <name type="scientific">Fusarium flagelliforme</name>
    <dbReference type="NCBI Taxonomy" id="2675880"/>
    <lineage>
        <taxon>Eukaryota</taxon>
        <taxon>Fungi</taxon>
        <taxon>Dikarya</taxon>
        <taxon>Ascomycota</taxon>
        <taxon>Pezizomycotina</taxon>
        <taxon>Sordariomycetes</taxon>
        <taxon>Hypocreomycetidae</taxon>
        <taxon>Hypocreales</taxon>
        <taxon>Nectriaceae</taxon>
        <taxon>Fusarium</taxon>
        <taxon>Fusarium incarnatum-equiseti species complex</taxon>
    </lineage>
</organism>
<dbReference type="Pfam" id="PF00106">
    <property type="entry name" value="adh_short"/>
    <property type="match status" value="1"/>
</dbReference>